<dbReference type="InterPro" id="IPR057887">
    <property type="entry name" value="IQUB_helical"/>
</dbReference>
<sequence length="757" mass="88327">MSDQEEEFDAQNVVKASEENEDAFEIISIPVPSEEFSESDQTEDNESKVEPSSEDYTTHVKEESYQSLSNVEPEDEEHLMEEALLPKQASYSPRNSTEHDLTKYENAVQPAKRYSNAGSLAFLDKIKAIKESLKASVKDPLATGMILKNNDTLLQHGVKPQDIIQVEIFSTDPDLFPIKRIHGLNDASQIITVRVQTGITEYQEVAVEIIKSDFHKPFLGGFRHKITGIEYHNAGTQTVPKKIPEKDNVFCRDTQTVFERKKLQQTTNTTSTQMTKIGVYVSNMTDKLVTPGKYFSAAEYHARRLQAVIVLQTYYRQWHAKVVVENLKTQKMLRLKWEAEEELRKMREKEEWVKLDYYRRHNPKTKEDFELLYNALGLWQQEEFARINQSFTGAERKAALCELLEKETQIIASIGRHRYIAYMANREELTQAFLDKCSAPKVWRTFSGKIIEMDTQFTIRARELQSIYKCIMLKNISQDERLDVLLTLKHTVKEHECKLTQEILELIDREVDLMMRGVKHHNLEGLRKRIATLFFHYIKTPLFNPEVARHLKVPQDPLKFYKKIYFCHGCQLYLPSTEFAVSSTSHRIYRCRHCINLDNETRQRESFLKYKGLLQRLYYSEADYEDDSKIAFLMQLQDIQYLVENIWASQSVLSAWKDLNDLVMVRWDKSLEWSPWNCILLTKDEGVAHLKLTSIEEGYEPLFIHKIKHKHILAKNYFSQIPVLASFILDDGEIDEIRKKYHSETAPKIIVSQRPGP</sequence>
<dbReference type="GO" id="GO:0031514">
    <property type="term" value="C:motile cilium"/>
    <property type="evidence" value="ECO:0007669"/>
    <property type="project" value="TreeGrafter"/>
</dbReference>
<feature type="compositionally biased region" description="Basic and acidic residues" evidence="1">
    <location>
        <begin position="45"/>
        <end position="64"/>
    </location>
</feature>
<accession>A0A7N5KHY3</accession>
<reference evidence="3" key="2">
    <citation type="submission" date="2025-08" db="UniProtKB">
        <authorList>
            <consortium name="Ensembl"/>
        </authorList>
    </citation>
    <scope>IDENTIFICATION</scope>
</reference>
<reference evidence="3 4" key="1">
    <citation type="journal article" date="2010" name="Nature">
        <title>The sequence and de novo assembly of the giant panda genome.</title>
        <authorList>
            <person name="Li R."/>
            <person name="Fan W."/>
            <person name="Tian G."/>
            <person name="Zhu H."/>
            <person name="He L."/>
            <person name="Cai J."/>
            <person name="Huang Q."/>
            <person name="Cai Q."/>
            <person name="Li B."/>
            <person name="Bai Y."/>
            <person name="Zhang Z."/>
            <person name="Zhang Y."/>
            <person name="Wang W."/>
            <person name="Li J."/>
            <person name="Wei F."/>
            <person name="Li H."/>
            <person name="Jian M."/>
            <person name="Li J."/>
            <person name="Zhang Z."/>
            <person name="Nielsen R."/>
            <person name="Li D."/>
            <person name="Gu W."/>
            <person name="Yang Z."/>
            <person name="Xuan Z."/>
            <person name="Ryder O.A."/>
            <person name="Leung F.C."/>
            <person name="Zhou Y."/>
            <person name="Cao J."/>
            <person name="Sun X."/>
            <person name="Fu Y."/>
            <person name="Fang X."/>
            <person name="Guo X."/>
            <person name="Wang B."/>
            <person name="Hou R."/>
            <person name="Shen F."/>
            <person name="Mu B."/>
            <person name="Ni P."/>
            <person name="Lin R."/>
            <person name="Qian W."/>
            <person name="Wang G."/>
            <person name="Yu C."/>
            <person name="Nie W."/>
            <person name="Wang J."/>
            <person name="Wu Z."/>
            <person name="Liang H."/>
            <person name="Min J."/>
            <person name="Wu Q."/>
            <person name="Cheng S."/>
            <person name="Ruan J."/>
            <person name="Wang M."/>
            <person name="Shi Z."/>
            <person name="Wen M."/>
            <person name="Liu B."/>
            <person name="Ren X."/>
            <person name="Zheng H."/>
            <person name="Dong D."/>
            <person name="Cook K."/>
            <person name="Shan G."/>
            <person name="Zhang H."/>
            <person name="Kosiol C."/>
            <person name="Xie X."/>
            <person name="Lu Z."/>
            <person name="Zheng H."/>
            <person name="Li Y."/>
            <person name="Steiner C.C."/>
            <person name="Lam T.T."/>
            <person name="Lin S."/>
            <person name="Zhang Q."/>
            <person name="Li G."/>
            <person name="Tian J."/>
            <person name="Gong T."/>
            <person name="Liu H."/>
            <person name="Zhang D."/>
            <person name="Fang L."/>
            <person name="Ye C."/>
            <person name="Zhang J."/>
            <person name="Hu W."/>
            <person name="Xu A."/>
            <person name="Ren Y."/>
            <person name="Zhang G."/>
            <person name="Bruford M.W."/>
            <person name="Li Q."/>
            <person name="Ma L."/>
            <person name="Guo Y."/>
            <person name="An N."/>
            <person name="Hu Y."/>
            <person name="Zheng Y."/>
            <person name="Shi Y."/>
            <person name="Li Z."/>
            <person name="Liu Q."/>
            <person name="Chen Y."/>
            <person name="Zhao J."/>
            <person name="Qu N."/>
            <person name="Zhao S."/>
            <person name="Tian F."/>
            <person name="Wang X."/>
            <person name="Wang H."/>
            <person name="Xu L."/>
            <person name="Liu X."/>
            <person name="Vinar T."/>
            <person name="Wang Y."/>
            <person name="Lam T.W."/>
            <person name="Yiu S.M."/>
            <person name="Liu S."/>
            <person name="Zhang H."/>
            <person name="Li D."/>
            <person name="Huang Y."/>
            <person name="Wang X."/>
            <person name="Yang G."/>
            <person name="Jiang Z."/>
            <person name="Wang J."/>
            <person name="Qin N."/>
            <person name="Li L."/>
            <person name="Li J."/>
            <person name="Bolund L."/>
            <person name="Kristiansen K."/>
            <person name="Wong G.K."/>
            <person name="Olson M."/>
            <person name="Zhang X."/>
            <person name="Li S."/>
            <person name="Yang H."/>
            <person name="Wang J."/>
            <person name="Wang J."/>
        </authorList>
    </citation>
    <scope>NUCLEOTIDE SEQUENCE [LARGE SCALE GENOMIC DNA]</scope>
</reference>
<evidence type="ECO:0000259" key="2">
    <source>
        <dbReference type="Pfam" id="PF25805"/>
    </source>
</evidence>
<dbReference type="Proteomes" id="UP000008912">
    <property type="component" value="Unassembled WGS sequence"/>
</dbReference>
<name>A0A7N5KHY3_AILME</name>
<protein>
    <submittedName>
        <fullName evidence="3">IQ motif and ubiquitin domain containing</fullName>
    </submittedName>
</protein>
<feature type="domain" description="IQ motif and ubiquitin-like" evidence="2">
    <location>
        <begin position="425"/>
        <end position="559"/>
    </location>
</feature>
<dbReference type="PANTHER" id="PTHR21074">
    <property type="entry name" value="IQ AND UBIQUITIN-LIKE DOMAIN-CONTAINING PROTEIN"/>
    <property type="match status" value="1"/>
</dbReference>
<evidence type="ECO:0000313" key="4">
    <source>
        <dbReference type="Proteomes" id="UP000008912"/>
    </source>
</evidence>
<dbReference type="GeneTree" id="ENSGT00390000014326"/>
<dbReference type="AlphaFoldDB" id="A0A7N5KHY3"/>
<dbReference type="GO" id="GO:0001669">
    <property type="term" value="C:acrosomal vesicle"/>
    <property type="evidence" value="ECO:0007669"/>
    <property type="project" value="TreeGrafter"/>
</dbReference>
<dbReference type="Ensembl" id="ENSAMET00000043446.1">
    <property type="protein sequence ID" value="ENSAMEP00000038329.1"/>
    <property type="gene ID" value="ENSAMEG00000004491.2"/>
</dbReference>
<feature type="region of interest" description="Disordered" evidence="1">
    <location>
        <begin position="1"/>
        <end position="79"/>
    </location>
</feature>
<feature type="compositionally biased region" description="Acidic residues" evidence="1">
    <location>
        <begin position="35"/>
        <end position="44"/>
    </location>
</feature>
<dbReference type="GO" id="GO:0030317">
    <property type="term" value="P:flagellated sperm motility"/>
    <property type="evidence" value="ECO:0007669"/>
    <property type="project" value="TreeGrafter"/>
</dbReference>
<gene>
    <name evidence="3" type="primary">IQUB</name>
</gene>
<organism evidence="3 4">
    <name type="scientific">Ailuropoda melanoleuca</name>
    <name type="common">Giant panda</name>
    <dbReference type="NCBI Taxonomy" id="9646"/>
    <lineage>
        <taxon>Eukaryota</taxon>
        <taxon>Metazoa</taxon>
        <taxon>Chordata</taxon>
        <taxon>Craniata</taxon>
        <taxon>Vertebrata</taxon>
        <taxon>Euteleostomi</taxon>
        <taxon>Mammalia</taxon>
        <taxon>Eutheria</taxon>
        <taxon>Laurasiatheria</taxon>
        <taxon>Carnivora</taxon>
        <taxon>Caniformia</taxon>
        <taxon>Ursidae</taxon>
        <taxon>Ailuropoda</taxon>
    </lineage>
</organism>
<dbReference type="InterPro" id="IPR037695">
    <property type="entry name" value="IQUB"/>
</dbReference>
<dbReference type="PANTHER" id="PTHR21074:SF0">
    <property type="entry name" value="IQ AND UBIQUITIN-LIKE DOMAIN-CONTAINING PROTEIN"/>
    <property type="match status" value="1"/>
</dbReference>
<keyword evidence="4" id="KW-1185">Reference proteome</keyword>
<evidence type="ECO:0000313" key="3">
    <source>
        <dbReference type="Ensembl" id="ENSAMEP00000038329.1"/>
    </source>
</evidence>
<dbReference type="Pfam" id="PF25805">
    <property type="entry name" value="IQUB"/>
    <property type="match status" value="1"/>
</dbReference>
<reference evidence="3" key="3">
    <citation type="submission" date="2025-09" db="UniProtKB">
        <authorList>
            <consortium name="Ensembl"/>
        </authorList>
    </citation>
    <scope>IDENTIFICATION</scope>
</reference>
<proteinExistence type="predicted"/>
<evidence type="ECO:0000256" key="1">
    <source>
        <dbReference type="SAM" id="MobiDB-lite"/>
    </source>
</evidence>
<dbReference type="GO" id="GO:0060271">
    <property type="term" value="P:cilium assembly"/>
    <property type="evidence" value="ECO:0007669"/>
    <property type="project" value="TreeGrafter"/>
</dbReference>